<keyword evidence="2" id="KW-1185">Reference proteome</keyword>
<evidence type="ECO:0000313" key="2">
    <source>
        <dbReference type="Proteomes" id="UP000006727"/>
    </source>
</evidence>
<evidence type="ECO:0000313" key="1">
    <source>
        <dbReference type="EnsemblPlants" id="Pp3c24_13430V3.2"/>
    </source>
</evidence>
<dbReference type="PANTHER" id="PTHR46686:SF2">
    <property type="entry name" value="GLYCOSYLTRANSFERASE"/>
    <property type="match status" value="1"/>
</dbReference>
<dbReference type="InParanoid" id="A0A7I4CIM4"/>
<accession>A0A7I4CIM4</accession>
<dbReference type="PANTHER" id="PTHR46686">
    <property type="entry name" value="GLYCOSYLTRANSFERASE"/>
    <property type="match status" value="1"/>
</dbReference>
<dbReference type="EnsemblPlants" id="Pp3c24_13430V3.2">
    <property type="protein sequence ID" value="Pp3c24_13430V3.2"/>
    <property type="gene ID" value="Pp3c24_13430"/>
</dbReference>
<reference evidence="1 2" key="2">
    <citation type="journal article" date="2018" name="Plant J.">
        <title>The Physcomitrella patens chromosome-scale assembly reveals moss genome structure and evolution.</title>
        <authorList>
            <person name="Lang D."/>
            <person name="Ullrich K.K."/>
            <person name="Murat F."/>
            <person name="Fuchs J."/>
            <person name="Jenkins J."/>
            <person name="Haas F.B."/>
            <person name="Piednoel M."/>
            <person name="Gundlach H."/>
            <person name="Van Bel M."/>
            <person name="Meyberg R."/>
            <person name="Vives C."/>
            <person name="Morata J."/>
            <person name="Symeonidi A."/>
            <person name="Hiss M."/>
            <person name="Muchero W."/>
            <person name="Kamisugi Y."/>
            <person name="Saleh O."/>
            <person name="Blanc G."/>
            <person name="Decker E.L."/>
            <person name="van Gessel N."/>
            <person name="Grimwood J."/>
            <person name="Hayes R.D."/>
            <person name="Graham S.W."/>
            <person name="Gunter L.E."/>
            <person name="McDaniel S.F."/>
            <person name="Hoernstein S.N.W."/>
            <person name="Larsson A."/>
            <person name="Li F.W."/>
            <person name="Perroud P.F."/>
            <person name="Phillips J."/>
            <person name="Ranjan P."/>
            <person name="Rokshar D.S."/>
            <person name="Rothfels C.J."/>
            <person name="Schneider L."/>
            <person name="Shu S."/>
            <person name="Stevenson D.W."/>
            <person name="Thummler F."/>
            <person name="Tillich M."/>
            <person name="Villarreal Aguilar J.C."/>
            <person name="Widiez T."/>
            <person name="Wong G.K."/>
            <person name="Wymore A."/>
            <person name="Zhang Y."/>
            <person name="Zimmer A.D."/>
            <person name="Quatrano R.S."/>
            <person name="Mayer K.F.X."/>
            <person name="Goodstein D."/>
            <person name="Casacuberta J.M."/>
            <person name="Vandepoele K."/>
            <person name="Reski R."/>
            <person name="Cuming A.C."/>
            <person name="Tuskan G.A."/>
            <person name="Maumus F."/>
            <person name="Salse J."/>
            <person name="Schmutz J."/>
            <person name="Rensing S.A."/>
        </authorList>
    </citation>
    <scope>NUCLEOTIDE SEQUENCE [LARGE SCALE GENOMIC DNA]</scope>
    <source>
        <strain evidence="1 2">cv. Gransden 2004</strain>
    </source>
</reference>
<dbReference type="AlphaFoldDB" id="A0A7I4CIM4"/>
<reference evidence="1 2" key="1">
    <citation type="journal article" date="2008" name="Science">
        <title>The Physcomitrella genome reveals evolutionary insights into the conquest of land by plants.</title>
        <authorList>
            <person name="Rensing S."/>
            <person name="Lang D."/>
            <person name="Zimmer A."/>
            <person name="Terry A."/>
            <person name="Salamov A."/>
            <person name="Shapiro H."/>
            <person name="Nishiyama T."/>
            <person name="Perroud P.-F."/>
            <person name="Lindquist E."/>
            <person name="Kamisugi Y."/>
            <person name="Tanahashi T."/>
            <person name="Sakakibara K."/>
            <person name="Fujita T."/>
            <person name="Oishi K."/>
            <person name="Shin-I T."/>
            <person name="Kuroki Y."/>
            <person name="Toyoda A."/>
            <person name="Suzuki Y."/>
            <person name="Hashimoto A."/>
            <person name="Yamaguchi K."/>
            <person name="Sugano A."/>
            <person name="Kohara Y."/>
            <person name="Fujiyama A."/>
            <person name="Anterola A."/>
            <person name="Aoki S."/>
            <person name="Ashton N."/>
            <person name="Barbazuk W.B."/>
            <person name="Barker E."/>
            <person name="Bennetzen J."/>
            <person name="Bezanilla M."/>
            <person name="Blankenship R."/>
            <person name="Cho S.H."/>
            <person name="Dutcher S."/>
            <person name="Estelle M."/>
            <person name="Fawcett J.A."/>
            <person name="Gundlach H."/>
            <person name="Hanada K."/>
            <person name="Heyl A."/>
            <person name="Hicks K.A."/>
            <person name="Hugh J."/>
            <person name="Lohr M."/>
            <person name="Mayer K."/>
            <person name="Melkozernov A."/>
            <person name="Murata T."/>
            <person name="Nelson D."/>
            <person name="Pils B."/>
            <person name="Prigge M."/>
            <person name="Reiss B."/>
            <person name="Renner T."/>
            <person name="Rombauts S."/>
            <person name="Rushton P."/>
            <person name="Sanderfoot A."/>
            <person name="Schween G."/>
            <person name="Shiu S.-H."/>
            <person name="Stueber K."/>
            <person name="Theodoulou F.L."/>
            <person name="Tu H."/>
            <person name="Van de Peer Y."/>
            <person name="Verrier P.J."/>
            <person name="Waters E."/>
            <person name="Wood A."/>
            <person name="Yang L."/>
            <person name="Cove D."/>
            <person name="Cuming A."/>
            <person name="Hasebe M."/>
            <person name="Lucas S."/>
            <person name="Mishler D.B."/>
            <person name="Reski R."/>
            <person name="Grigoriev I."/>
            <person name="Quatrano R.S."/>
            <person name="Boore J.L."/>
        </authorList>
    </citation>
    <scope>NUCLEOTIDE SEQUENCE [LARGE SCALE GENOMIC DNA]</scope>
    <source>
        <strain evidence="1 2">cv. Gransden 2004</strain>
    </source>
</reference>
<sequence length="61" mass="7182">MEIHVLDSSLWSLYYKKLSPNIKTIRPLILFQLMEFHNIIDIFVNLTLYAQGLDITLLEAM</sequence>
<organism evidence="1 2">
    <name type="scientific">Physcomitrium patens</name>
    <name type="common">Spreading-leaved earth moss</name>
    <name type="synonym">Physcomitrella patens</name>
    <dbReference type="NCBI Taxonomy" id="3218"/>
    <lineage>
        <taxon>Eukaryota</taxon>
        <taxon>Viridiplantae</taxon>
        <taxon>Streptophyta</taxon>
        <taxon>Embryophyta</taxon>
        <taxon>Bryophyta</taxon>
        <taxon>Bryophytina</taxon>
        <taxon>Bryopsida</taxon>
        <taxon>Funariidae</taxon>
        <taxon>Funariales</taxon>
        <taxon>Funariaceae</taxon>
        <taxon>Physcomitrium</taxon>
    </lineage>
</organism>
<dbReference type="Proteomes" id="UP000006727">
    <property type="component" value="Chromosome 24"/>
</dbReference>
<dbReference type="EMBL" id="ABEU02000024">
    <property type="status" value="NOT_ANNOTATED_CDS"/>
    <property type="molecule type" value="Genomic_DNA"/>
</dbReference>
<dbReference type="Gramene" id="Pp3c24_13430V3.2">
    <property type="protein sequence ID" value="Pp3c24_13430V3.2"/>
    <property type="gene ID" value="Pp3c24_13430"/>
</dbReference>
<reference evidence="1" key="3">
    <citation type="submission" date="2020-12" db="UniProtKB">
        <authorList>
            <consortium name="EnsemblPlants"/>
        </authorList>
    </citation>
    <scope>IDENTIFICATION</scope>
</reference>
<protein>
    <submittedName>
        <fullName evidence="1">Uncharacterized protein</fullName>
    </submittedName>
</protein>
<proteinExistence type="predicted"/>
<name>A0A7I4CIM4_PHYPA</name>